<organism evidence="1 2">
    <name type="scientific">Actinomadura meridiana</name>
    <dbReference type="NCBI Taxonomy" id="559626"/>
    <lineage>
        <taxon>Bacteria</taxon>
        <taxon>Bacillati</taxon>
        <taxon>Actinomycetota</taxon>
        <taxon>Actinomycetes</taxon>
        <taxon>Streptosporangiales</taxon>
        <taxon>Thermomonosporaceae</taxon>
        <taxon>Actinomadura</taxon>
    </lineage>
</organism>
<name>A0ABP8CPG1_9ACTN</name>
<comment type="caution">
    <text evidence="1">The sequence shown here is derived from an EMBL/GenBank/DDBJ whole genome shotgun (WGS) entry which is preliminary data.</text>
</comment>
<evidence type="ECO:0000313" key="1">
    <source>
        <dbReference type="EMBL" id="GAA4241768.1"/>
    </source>
</evidence>
<protein>
    <submittedName>
        <fullName evidence="1">Uncharacterized protein</fullName>
    </submittedName>
</protein>
<dbReference type="Proteomes" id="UP001501710">
    <property type="component" value="Unassembled WGS sequence"/>
</dbReference>
<gene>
    <name evidence="1" type="ORF">GCM10022254_71970</name>
</gene>
<proteinExistence type="predicted"/>
<reference evidence="2" key="1">
    <citation type="journal article" date="2019" name="Int. J. Syst. Evol. Microbiol.">
        <title>The Global Catalogue of Microorganisms (GCM) 10K type strain sequencing project: providing services to taxonomists for standard genome sequencing and annotation.</title>
        <authorList>
            <consortium name="The Broad Institute Genomics Platform"/>
            <consortium name="The Broad Institute Genome Sequencing Center for Infectious Disease"/>
            <person name="Wu L."/>
            <person name="Ma J."/>
        </authorList>
    </citation>
    <scope>NUCLEOTIDE SEQUENCE [LARGE SCALE GENOMIC DNA]</scope>
    <source>
        <strain evidence="2">JCM 17440</strain>
    </source>
</reference>
<sequence length="51" mass="5408">MDHGDITMIGRGAIGAYSDRFPPGVRIGSDERPVISSGRLLAAARPDIRDA</sequence>
<accession>A0ABP8CPG1</accession>
<evidence type="ECO:0000313" key="2">
    <source>
        <dbReference type="Proteomes" id="UP001501710"/>
    </source>
</evidence>
<keyword evidence="2" id="KW-1185">Reference proteome</keyword>
<dbReference type="EMBL" id="BAABAS010000029">
    <property type="protein sequence ID" value="GAA4241768.1"/>
    <property type="molecule type" value="Genomic_DNA"/>
</dbReference>